<organism evidence="4 5">
    <name type="scientific">Bombilactobacillus bombi</name>
    <dbReference type="NCBI Taxonomy" id="1303590"/>
    <lineage>
        <taxon>Bacteria</taxon>
        <taxon>Bacillati</taxon>
        <taxon>Bacillota</taxon>
        <taxon>Bacilli</taxon>
        <taxon>Lactobacillales</taxon>
        <taxon>Lactobacillaceae</taxon>
        <taxon>Bombilactobacillus</taxon>
    </lineage>
</organism>
<dbReference type="RefSeq" id="WP_118910641.1">
    <property type="nucleotide sequence ID" value="NZ_QOCS01000009.1"/>
</dbReference>
<sequence>MNLKPQNNNYLNIIGKILALLFLYLLQQLPPSILTITKPSSNNKLFIDLTFLSTAVISLFVMIYILKRTQNFATKSLSAKSYIWIIIVAVFNFSINLILLPLMKTTGNSNVNAQTELVKHFPVLFVIYATIIAPITEEILFRGYLINWFFPDNLYFGAAISAIIFGLMHISSDPIYFLSKAILGFVLGLIYVKTKNIKANIILHFINNLSALFIG</sequence>
<dbReference type="Pfam" id="PF02517">
    <property type="entry name" value="Rce1-like"/>
    <property type="match status" value="1"/>
</dbReference>
<comment type="similarity">
    <text evidence="1">Belongs to the UPF0177 family.</text>
</comment>
<dbReference type="GO" id="GO:0080120">
    <property type="term" value="P:CAAX-box protein maturation"/>
    <property type="evidence" value="ECO:0007669"/>
    <property type="project" value="UniProtKB-ARBA"/>
</dbReference>
<feature type="domain" description="CAAX prenyl protease 2/Lysostaphin resistance protein A-like" evidence="3">
    <location>
        <begin position="121"/>
        <end position="209"/>
    </location>
</feature>
<feature type="transmembrane region" description="Helical" evidence="2">
    <location>
        <begin position="82"/>
        <end position="103"/>
    </location>
</feature>
<gene>
    <name evidence="4" type="ORF">DS832_04890</name>
</gene>
<protein>
    <recommendedName>
        <fullName evidence="3">CAAX prenyl protease 2/Lysostaphin resistance protein A-like domain-containing protein</fullName>
    </recommendedName>
</protein>
<proteinExistence type="inferred from homology"/>
<dbReference type="InterPro" id="IPR003675">
    <property type="entry name" value="Rce1/LyrA-like_dom"/>
</dbReference>
<evidence type="ECO:0000259" key="3">
    <source>
        <dbReference type="Pfam" id="PF02517"/>
    </source>
</evidence>
<dbReference type="AlphaFoldDB" id="A0A3R6ZV38"/>
<feature type="transmembrane region" description="Helical" evidence="2">
    <location>
        <begin position="9"/>
        <end position="26"/>
    </location>
</feature>
<feature type="transmembrane region" description="Helical" evidence="2">
    <location>
        <begin position="153"/>
        <end position="170"/>
    </location>
</feature>
<keyword evidence="2" id="KW-0812">Transmembrane</keyword>
<evidence type="ECO:0000313" key="5">
    <source>
        <dbReference type="Proteomes" id="UP000284822"/>
    </source>
</evidence>
<keyword evidence="2" id="KW-1133">Transmembrane helix</keyword>
<reference evidence="4 5" key="1">
    <citation type="submission" date="2018-07" db="EMBL/GenBank/DDBJ databases">
        <title>Genome sequences of six Lactobacillus spp. isolated from bumble bee guts.</title>
        <authorList>
            <person name="Motta E.V.S."/>
            <person name="Moran N.A."/>
        </authorList>
    </citation>
    <scope>NUCLEOTIDE SEQUENCE [LARGE SCALE GENOMIC DNA]</scope>
    <source>
        <strain evidence="4 5">LV-8.1</strain>
    </source>
</reference>
<dbReference type="GO" id="GO:0004175">
    <property type="term" value="F:endopeptidase activity"/>
    <property type="evidence" value="ECO:0007669"/>
    <property type="project" value="UniProtKB-ARBA"/>
</dbReference>
<comment type="caution">
    <text evidence="4">The sequence shown here is derived from an EMBL/GenBank/DDBJ whole genome shotgun (WGS) entry which is preliminary data.</text>
</comment>
<dbReference type="EMBL" id="QOCS01000009">
    <property type="protein sequence ID" value="RHW46827.1"/>
    <property type="molecule type" value="Genomic_DNA"/>
</dbReference>
<dbReference type="Proteomes" id="UP000284822">
    <property type="component" value="Unassembled WGS sequence"/>
</dbReference>
<feature type="transmembrane region" description="Helical" evidence="2">
    <location>
        <begin position="176"/>
        <end position="192"/>
    </location>
</feature>
<evidence type="ECO:0000313" key="4">
    <source>
        <dbReference type="EMBL" id="RHW46827.1"/>
    </source>
</evidence>
<name>A0A3R6ZV38_9LACO</name>
<evidence type="ECO:0000256" key="2">
    <source>
        <dbReference type="SAM" id="Phobius"/>
    </source>
</evidence>
<evidence type="ECO:0000256" key="1">
    <source>
        <dbReference type="ARBA" id="ARBA00009067"/>
    </source>
</evidence>
<keyword evidence="2" id="KW-0472">Membrane</keyword>
<feature type="transmembrane region" description="Helical" evidence="2">
    <location>
        <begin position="123"/>
        <end position="141"/>
    </location>
</feature>
<dbReference type="PANTHER" id="PTHR36435:SF1">
    <property type="entry name" value="CAAX AMINO TERMINAL PROTEASE FAMILY PROTEIN"/>
    <property type="match status" value="1"/>
</dbReference>
<dbReference type="InterPro" id="IPR052710">
    <property type="entry name" value="CAAX_protease"/>
</dbReference>
<dbReference type="PANTHER" id="PTHR36435">
    <property type="entry name" value="SLR1288 PROTEIN"/>
    <property type="match status" value="1"/>
</dbReference>
<feature type="transmembrane region" description="Helical" evidence="2">
    <location>
        <begin position="46"/>
        <end position="66"/>
    </location>
</feature>
<accession>A0A3R6ZV38</accession>